<dbReference type="GO" id="GO:0005634">
    <property type="term" value="C:nucleus"/>
    <property type="evidence" value="ECO:0007669"/>
    <property type="project" value="TreeGrafter"/>
</dbReference>
<name>A0A9P7B449_RHOMI</name>
<organism evidence="3 4">
    <name type="scientific">Rhodotorula mucilaginosa</name>
    <name type="common">Yeast</name>
    <name type="synonym">Rhodotorula rubra</name>
    <dbReference type="NCBI Taxonomy" id="5537"/>
    <lineage>
        <taxon>Eukaryota</taxon>
        <taxon>Fungi</taxon>
        <taxon>Dikarya</taxon>
        <taxon>Basidiomycota</taxon>
        <taxon>Pucciniomycotina</taxon>
        <taxon>Microbotryomycetes</taxon>
        <taxon>Sporidiobolales</taxon>
        <taxon>Sporidiobolaceae</taxon>
        <taxon>Rhodotorula</taxon>
    </lineage>
</organism>
<dbReference type="PANTHER" id="PTHR12436:SF4">
    <property type="entry name" value="LEUKOCYTE RECEPTOR CLUSTER MEMBER 8"/>
    <property type="match status" value="1"/>
</dbReference>
<dbReference type="InterPro" id="IPR000717">
    <property type="entry name" value="PCI_dom"/>
</dbReference>
<feature type="compositionally biased region" description="Polar residues" evidence="1">
    <location>
        <begin position="100"/>
        <end position="112"/>
    </location>
</feature>
<dbReference type="EMBL" id="PUHQ01000081">
    <property type="protein sequence ID" value="KAG0657442.1"/>
    <property type="molecule type" value="Genomic_DNA"/>
</dbReference>
<reference evidence="3 4" key="1">
    <citation type="submission" date="2020-11" db="EMBL/GenBank/DDBJ databases">
        <title>Kefir isolates.</title>
        <authorList>
            <person name="Marcisauskas S."/>
            <person name="Kim Y."/>
            <person name="Blasche S."/>
        </authorList>
    </citation>
    <scope>NUCLEOTIDE SEQUENCE [LARGE SCALE GENOMIC DNA]</scope>
    <source>
        <strain evidence="3 4">KR</strain>
    </source>
</reference>
<dbReference type="Pfam" id="PF03399">
    <property type="entry name" value="SAC3_GANP"/>
    <property type="match status" value="1"/>
</dbReference>
<evidence type="ECO:0000313" key="3">
    <source>
        <dbReference type="EMBL" id="KAG0657442.1"/>
    </source>
</evidence>
<proteinExistence type="predicted"/>
<keyword evidence="4" id="KW-1185">Reference proteome</keyword>
<evidence type="ECO:0000259" key="2">
    <source>
        <dbReference type="PROSITE" id="PS50250"/>
    </source>
</evidence>
<dbReference type="PANTHER" id="PTHR12436">
    <property type="entry name" value="80 KDA MCM3-ASSOCIATED PROTEIN"/>
    <property type="match status" value="1"/>
</dbReference>
<accession>A0A9P7B449</accession>
<evidence type="ECO:0000256" key="1">
    <source>
        <dbReference type="SAM" id="MobiDB-lite"/>
    </source>
</evidence>
<dbReference type="OrthoDB" id="199574at2759"/>
<dbReference type="AlphaFoldDB" id="A0A9P7B449"/>
<dbReference type="Proteomes" id="UP000777482">
    <property type="component" value="Unassembled WGS sequence"/>
</dbReference>
<feature type="domain" description="PCI" evidence="2">
    <location>
        <begin position="266"/>
        <end position="455"/>
    </location>
</feature>
<dbReference type="PROSITE" id="PS50250">
    <property type="entry name" value="PCI"/>
    <property type="match status" value="1"/>
</dbReference>
<dbReference type="Gene3D" id="1.25.40.990">
    <property type="match status" value="1"/>
</dbReference>
<dbReference type="InterPro" id="IPR005062">
    <property type="entry name" value="SAC3/GANP/THP3_conserved"/>
</dbReference>
<protein>
    <recommendedName>
        <fullName evidence="2">PCI domain-containing protein</fullName>
    </recommendedName>
</protein>
<evidence type="ECO:0000313" key="4">
    <source>
        <dbReference type="Proteomes" id="UP000777482"/>
    </source>
</evidence>
<feature type="region of interest" description="Disordered" evidence="1">
    <location>
        <begin position="64"/>
        <end position="112"/>
    </location>
</feature>
<gene>
    <name evidence="3" type="ORF">C6P46_006516</name>
</gene>
<sequence>MSNKSNWPPALKQFVNETFAKCTDANRQAVETELKQAIYHAFQAGDLWSTDWAKYKLDSLNPAKKRKGFVPTTPAASGVTPGLSEEQDRRAKRARRFDQPQGSTGSGANPNAAAQTMGRLVQGGVHSYGDFSGGSTPDLDATYDPNVIDWDQYTIVGRSTKLEKPYLRLTSNHSSSRLTINHFPQLPDPNTIRPLEVLKQTLELLKRKWREESNYNWVCDQFKSMRQDLIVRFFFRSCFAYGWLRALFSHRTASDSSYRPMSLQGDLGEFNQCQSRLRHLYRLGLNGHPMEFLGYRILYLLFSRNRAELNNTLAELTPDQYRDRSVSHALAVRLAVSQGNYTKLFRLFNAAPKMGAYVMDHFVPRERVSALVTMCKAYLQIPISLITSQLAFESDEQTHEFLVANDAALYKASPPDPKGAPAPPLGQRQLDCKAAFTPLNEVMGKMSKADLKGQI</sequence>
<dbReference type="InterPro" id="IPR045107">
    <property type="entry name" value="SAC3/GANP/THP3"/>
</dbReference>
<comment type="caution">
    <text evidence="3">The sequence shown here is derived from an EMBL/GenBank/DDBJ whole genome shotgun (WGS) entry which is preliminary data.</text>
</comment>